<keyword evidence="3 7" id="KW-1134">Transmembrane beta strand</keyword>
<dbReference type="InterPro" id="IPR008969">
    <property type="entry name" value="CarboxyPept-like_regulatory"/>
</dbReference>
<dbReference type="RefSeq" id="WP_133583844.1">
    <property type="nucleotide sequence ID" value="NZ_SNYV01000011.1"/>
</dbReference>
<sequence length="1061" mass="117680">MNRALHISLVWATIALGTGKIYAQSSLVGRVVNQEGQAIAGATVTDLATLVKTQTDADGRFLLSIKADQPRVSVSYIGYEEQTLQGFSLSGDLLVTLIPASEQLNEVVVTALGISREKKALGYAVQEVKGTELQTRPTNAVSALSGKVAGLQVISSGGNMGGSSRVLLRGINSIAGNNQPLYVIDGTPIDNSDLNTTSTINGSAGKDVGNLIQDINPDDIASVTVLKGPTAAALYGSRAANGVILITTKKAAKGERVDISVNTGLEFENVVRLPKRQKLYGQGYSTDFKTQEINGKDYQIVDYASDESWGPRLDGREVLQWYGLDPEDEAAYLKTTPWVYPKHDVNYFFRTGLSNTNNLAIAGTSENTSYRFSYTNRNVRGTVPNATLNRNTLNFSGGTQFGKLRITSNLNYVRNSSVGKPWSGASNRNIMLEAFQWGAVQVDYKLLEDYKRADGTPKAWNRTGWQNTPAGKATRFIDNPFWSAYESYLEEQRDRFYGNVGLQYEVNDWLTLNAKAHGDIYNFRSQDRIAVYSRSTSQYEESANTLNEYNYEFLATANKRWNNWSLIANAGANLRDQKRKVDYAITQGGLVVPNYYNLKNASSVKVDNFRYHTRTPSLYGSVSLGYADYLFLDATVRNDWSSTLPIKDNSFLYPSVTGSVILSQLEGLKQLDWLSFAKVRLGWAQVGNATEPYQLAKTYDVEQAFDGRPANSLSQKLNNEFLKPEMTSSWETGVQLQLFRNRLGVDVTYYNNDSRNQILAVPVSSSFGYETKVLNAGKINNKGIEVTLTGTPIKRSGFEWNTMLNWSRNQNKIVEIDDMVNTLTLSDALVNLVAREGETYGQFLGYDFVYTDDGRKVLDKDGLYMKTSQLTPLGSVLPKYIFGFQNQFRYKGFNLGFLIDGRVGGSFFSQTYKVGMYAGILDKTAANNIRETGVVLDGVKADVNFNSDGTYTVSNVKENDTRVTAQQWARNEYNGPTAFSIFDATFVKLREVTLGYNFKINKAKAVRDLGISLYGRNLWNIYTKSKYIDPEFTSSGGNVQGIEGGNIPTPVTYGFNINVKF</sequence>
<dbReference type="Gene3D" id="2.60.40.1120">
    <property type="entry name" value="Carboxypeptidase-like, regulatory domain"/>
    <property type="match status" value="1"/>
</dbReference>
<evidence type="ECO:0000256" key="1">
    <source>
        <dbReference type="ARBA" id="ARBA00004571"/>
    </source>
</evidence>
<evidence type="ECO:0000256" key="4">
    <source>
        <dbReference type="ARBA" id="ARBA00022692"/>
    </source>
</evidence>
<evidence type="ECO:0000256" key="7">
    <source>
        <dbReference type="PROSITE-ProRule" id="PRU01360"/>
    </source>
</evidence>
<accession>A0A4R6WMN7</accession>
<dbReference type="InterPro" id="IPR037066">
    <property type="entry name" value="Plug_dom_sf"/>
</dbReference>
<dbReference type="OrthoDB" id="9768177at2"/>
<comment type="similarity">
    <text evidence="7">Belongs to the TonB-dependent receptor family.</text>
</comment>
<comment type="subcellular location">
    <subcellularLocation>
        <location evidence="1 7">Cell outer membrane</location>
        <topology evidence="1 7">Multi-pass membrane protein</topology>
    </subcellularLocation>
</comment>
<keyword evidence="6 7" id="KW-0998">Cell outer membrane</keyword>
<keyword evidence="2 7" id="KW-0813">Transport</keyword>
<dbReference type="NCBIfam" id="TIGR04057">
    <property type="entry name" value="SusC_RagA_signa"/>
    <property type="match status" value="1"/>
</dbReference>
<keyword evidence="5 7" id="KW-0472">Membrane</keyword>
<dbReference type="InterPro" id="IPR012910">
    <property type="entry name" value="Plug_dom"/>
</dbReference>
<evidence type="ECO:0000313" key="9">
    <source>
        <dbReference type="EMBL" id="TDQ80098.1"/>
    </source>
</evidence>
<keyword evidence="10" id="KW-1185">Reference proteome</keyword>
<evidence type="ECO:0000256" key="5">
    <source>
        <dbReference type="ARBA" id="ARBA00023136"/>
    </source>
</evidence>
<evidence type="ECO:0000256" key="6">
    <source>
        <dbReference type="ARBA" id="ARBA00023237"/>
    </source>
</evidence>
<protein>
    <submittedName>
        <fullName evidence="9">TonB-linked SusC/RagA family outer membrane protein</fullName>
    </submittedName>
</protein>
<evidence type="ECO:0000256" key="3">
    <source>
        <dbReference type="ARBA" id="ARBA00022452"/>
    </source>
</evidence>
<name>A0A4R6WMN7_9SPHI</name>
<dbReference type="EMBL" id="SNYV01000011">
    <property type="protein sequence ID" value="TDQ80098.1"/>
    <property type="molecule type" value="Genomic_DNA"/>
</dbReference>
<dbReference type="SUPFAM" id="SSF49464">
    <property type="entry name" value="Carboxypeptidase regulatory domain-like"/>
    <property type="match status" value="1"/>
</dbReference>
<comment type="caution">
    <text evidence="9">The sequence shown here is derived from an EMBL/GenBank/DDBJ whole genome shotgun (WGS) entry which is preliminary data.</text>
</comment>
<gene>
    <name evidence="9" type="ORF">CLV99_1552</name>
</gene>
<evidence type="ECO:0000313" key="10">
    <source>
        <dbReference type="Proteomes" id="UP000295292"/>
    </source>
</evidence>
<dbReference type="InterPro" id="IPR023997">
    <property type="entry name" value="TonB-dep_OMP_SusC/RagA_CS"/>
</dbReference>
<dbReference type="InterPro" id="IPR023996">
    <property type="entry name" value="TonB-dep_OMP_SusC/RagA"/>
</dbReference>
<keyword evidence="4 7" id="KW-0812">Transmembrane</keyword>
<dbReference type="InterPro" id="IPR039426">
    <property type="entry name" value="TonB-dep_rcpt-like"/>
</dbReference>
<dbReference type="Pfam" id="PF13620">
    <property type="entry name" value="CarboxypepD_reg"/>
    <property type="match status" value="1"/>
</dbReference>
<dbReference type="PROSITE" id="PS52016">
    <property type="entry name" value="TONB_DEPENDENT_REC_3"/>
    <property type="match status" value="1"/>
</dbReference>
<evidence type="ECO:0000259" key="8">
    <source>
        <dbReference type="Pfam" id="PF07715"/>
    </source>
</evidence>
<dbReference type="AlphaFoldDB" id="A0A4R6WMN7"/>
<dbReference type="Proteomes" id="UP000295292">
    <property type="component" value="Unassembled WGS sequence"/>
</dbReference>
<dbReference type="Pfam" id="PF07715">
    <property type="entry name" value="Plug"/>
    <property type="match status" value="1"/>
</dbReference>
<dbReference type="SUPFAM" id="SSF56935">
    <property type="entry name" value="Porins"/>
    <property type="match status" value="1"/>
</dbReference>
<reference evidence="9 10" key="1">
    <citation type="submission" date="2019-03" db="EMBL/GenBank/DDBJ databases">
        <title>Genomic Encyclopedia of Archaeal and Bacterial Type Strains, Phase II (KMG-II): from individual species to whole genera.</title>
        <authorList>
            <person name="Goeker M."/>
        </authorList>
    </citation>
    <scope>NUCLEOTIDE SEQUENCE [LARGE SCALE GENOMIC DNA]</scope>
    <source>
        <strain evidence="9 10">DSM 28353</strain>
    </source>
</reference>
<dbReference type="Gene3D" id="2.40.170.20">
    <property type="entry name" value="TonB-dependent receptor, beta-barrel domain"/>
    <property type="match status" value="1"/>
</dbReference>
<dbReference type="NCBIfam" id="TIGR04056">
    <property type="entry name" value="OMP_RagA_SusC"/>
    <property type="match status" value="1"/>
</dbReference>
<dbReference type="InterPro" id="IPR036942">
    <property type="entry name" value="Beta-barrel_TonB_sf"/>
</dbReference>
<organism evidence="9 10">
    <name type="scientific">Sphingobacterium yanglingense</name>
    <dbReference type="NCBI Taxonomy" id="1437280"/>
    <lineage>
        <taxon>Bacteria</taxon>
        <taxon>Pseudomonadati</taxon>
        <taxon>Bacteroidota</taxon>
        <taxon>Sphingobacteriia</taxon>
        <taxon>Sphingobacteriales</taxon>
        <taxon>Sphingobacteriaceae</taxon>
        <taxon>Sphingobacterium</taxon>
    </lineage>
</organism>
<dbReference type="Gene3D" id="2.170.130.10">
    <property type="entry name" value="TonB-dependent receptor, plug domain"/>
    <property type="match status" value="1"/>
</dbReference>
<evidence type="ECO:0000256" key="2">
    <source>
        <dbReference type="ARBA" id="ARBA00022448"/>
    </source>
</evidence>
<dbReference type="GO" id="GO:0009279">
    <property type="term" value="C:cell outer membrane"/>
    <property type="evidence" value="ECO:0007669"/>
    <property type="project" value="UniProtKB-SubCell"/>
</dbReference>
<feature type="domain" description="TonB-dependent receptor plug" evidence="8">
    <location>
        <begin position="119"/>
        <end position="243"/>
    </location>
</feature>
<proteinExistence type="inferred from homology"/>